<name>A0A9P5ZNT7_PLEER</name>
<accession>A0A9P5ZNT7</accession>
<protein>
    <submittedName>
        <fullName evidence="1">Uncharacterized protein</fullName>
    </submittedName>
</protein>
<feature type="non-terminal residue" evidence="1">
    <location>
        <position position="310"/>
    </location>
</feature>
<comment type="caution">
    <text evidence="1">The sequence shown here is derived from an EMBL/GenBank/DDBJ whole genome shotgun (WGS) entry which is preliminary data.</text>
</comment>
<evidence type="ECO:0000313" key="2">
    <source>
        <dbReference type="Proteomes" id="UP000807025"/>
    </source>
</evidence>
<dbReference type="InterPro" id="IPR041078">
    <property type="entry name" value="Plavaka"/>
</dbReference>
<dbReference type="Proteomes" id="UP000807025">
    <property type="component" value="Unassembled WGS sequence"/>
</dbReference>
<dbReference type="OrthoDB" id="2418900at2759"/>
<gene>
    <name evidence="1" type="ORF">BDN71DRAFT_1363469</name>
</gene>
<sequence length="310" mass="35657">KLSFSSKYKLNKKLDKLPTGPDWECEPITVKGDHVDRHWKPLTEEIELWHHNPVKCICELIGNPAFKDHLAYLPKCVFGNIKETNWLYNEMWTAEWWWKIQESMQRGAFVAPVILASNKTQLSNFGSDKSAWPVYLTISNLSKEICQCPSCHGTVLIGYLPITKLQCFSKSIHLLEIYWLFHKCMLKLVNPLVAAGKQGVEMTCADSLIQKIFPILTAYIADYPEQCLVACCKENQCPHCVVPLEERSELLETVKLQDLATTLGILNAYKKDEDPPPQFAKQGLRSIYKPFWRHLPHTNIFTFITPDILH</sequence>
<proteinExistence type="predicted"/>
<feature type="non-terminal residue" evidence="1">
    <location>
        <position position="1"/>
    </location>
</feature>
<organism evidence="1 2">
    <name type="scientific">Pleurotus eryngii</name>
    <name type="common">Boletus of the steppes</name>
    <dbReference type="NCBI Taxonomy" id="5323"/>
    <lineage>
        <taxon>Eukaryota</taxon>
        <taxon>Fungi</taxon>
        <taxon>Dikarya</taxon>
        <taxon>Basidiomycota</taxon>
        <taxon>Agaricomycotina</taxon>
        <taxon>Agaricomycetes</taxon>
        <taxon>Agaricomycetidae</taxon>
        <taxon>Agaricales</taxon>
        <taxon>Pleurotineae</taxon>
        <taxon>Pleurotaceae</taxon>
        <taxon>Pleurotus</taxon>
    </lineage>
</organism>
<evidence type="ECO:0000313" key="1">
    <source>
        <dbReference type="EMBL" id="KAF9491508.1"/>
    </source>
</evidence>
<keyword evidence="2" id="KW-1185">Reference proteome</keyword>
<reference evidence="1" key="1">
    <citation type="submission" date="2020-11" db="EMBL/GenBank/DDBJ databases">
        <authorList>
            <consortium name="DOE Joint Genome Institute"/>
            <person name="Ahrendt S."/>
            <person name="Riley R."/>
            <person name="Andreopoulos W."/>
            <person name="Labutti K."/>
            <person name="Pangilinan J."/>
            <person name="Ruiz-Duenas F.J."/>
            <person name="Barrasa J.M."/>
            <person name="Sanchez-Garcia M."/>
            <person name="Camarero S."/>
            <person name="Miyauchi S."/>
            <person name="Serrano A."/>
            <person name="Linde D."/>
            <person name="Babiker R."/>
            <person name="Drula E."/>
            <person name="Ayuso-Fernandez I."/>
            <person name="Pacheco R."/>
            <person name="Padilla G."/>
            <person name="Ferreira P."/>
            <person name="Barriuso J."/>
            <person name="Kellner H."/>
            <person name="Castanera R."/>
            <person name="Alfaro M."/>
            <person name="Ramirez L."/>
            <person name="Pisabarro A.G."/>
            <person name="Kuo A."/>
            <person name="Tritt A."/>
            <person name="Lipzen A."/>
            <person name="He G."/>
            <person name="Yan M."/>
            <person name="Ng V."/>
            <person name="Cullen D."/>
            <person name="Martin F."/>
            <person name="Rosso M.-N."/>
            <person name="Henrissat B."/>
            <person name="Hibbett D."/>
            <person name="Martinez A.T."/>
            <person name="Grigoriev I.V."/>
        </authorList>
    </citation>
    <scope>NUCLEOTIDE SEQUENCE</scope>
    <source>
        <strain evidence="1">ATCC 90797</strain>
    </source>
</reference>
<dbReference type="Pfam" id="PF18759">
    <property type="entry name" value="Plavaka"/>
    <property type="match status" value="1"/>
</dbReference>
<dbReference type="AlphaFoldDB" id="A0A9P5ZNT7"/>
<dbReference type="EMBL" id="MU154617">
    <property type="protein sequence ID" value="KAF9491508.1"/>
    <property type="molecule type" value="Genomic_DNA"/>
</dbReference>